<accession>A0A1M5GWT2</accession>
<proteinExistence type="inferred from homology"/>
<keyword evidence="1 3" id="KW-0418">Kinase</keyword>
<dbReference type="InterPro" id="IPR005338">
    <property type="entry name" value="Anhydro_N_Ac-Mur_kinase"/>
</dbReference>
<reference evidence="3 4" key="1">
    <citation type="submission" date="2016-11" db="EMBL/GenBank/DDBJ databases">
        <authorList>
            <person name="Jaros S."/>
            <person name="Januszkiewicz K."/>
            <person name="Wedrychowicz H."/>
        </authorList>
    </citation>
    <scope>NUCLEOTIDE SEQUENCE [LARGE SCALE GENOMIC DNA]</scope>
    <source>
        <strain evidence="3 4">DSM 44523</strain>
    </source>
</reference>
<dbReference type="EMBL" id="FQVN01000006">
    <property type="protein sequence ID" value="SHG08170.1"/>
    <property type="molecule type" value="Genomic_DNA"/>
</dbReference>
<dbReference type="Pfam" id="PF03702">
    <property type="entry name" value="AnmK"/>
    <property type="match status" value="1"/>
</dbReference>
<sequence length="404" mass="41472">MPRSRVLGLLSGTSVDAIDVAAAEFHLVGDLLELTPLGSLAVPHPEGLREEMLAALLPAPSAPSVPSVPFSARRLCELDTRLGLAFAAAAARGLAELADGAADVVASLGQTLHHWVEDGRCLGTLQLGQPAWIAEATGLPVVADLRARDVAAGGQGAPLAAALDDLWLRDHAPAVALNLGGIANITAVGRDGATAAYDTGPANALLDAACQWLSGGAATRDTDGATAAAGDVRGDLLARLLADPYYALPPPKSTGKERFHLGHLRAALAGLPTVRAQDLLATLTELTAVTVADACRRHDARLVVASGGGVRNPALLRALRRRLAPAELRVSDELGLPADAKEAYLAALLGFLTWHGLPGNLPAATGADGPRVLGSVTPGRRPARQPTPAARAPIRLRLAPPTSR</sequence>
<feature type="region of interest" description="Disordered" evidence="2">
    <location>
        <begin position="365"/>
        <end position="404"/>
    </location>
</feature>
<dbReference type="EC" id="2.7.1.170" evidence="1"/>
<dbReference type="GO" id="GO:0009254">
    <property type="term" value="P:peptidoglycan turnover"/>
    <property type="evidence" value="ECO:0007669"/>
    <property type="project" value="UniProtKB-UniRule"/>
</dbReference>
<feature type="binding site" evidence="1">
    <location>
        <begin position="12"/>
        <end position="19"/>
    </location>
    <ligand>
        <name>ATP</name>
        <dbReference type="ChEBI" id="CHEBI:30616"/>
    </ligand>
</feature>
<keyword evidence="1" id="KW-0067">ATP-binding</keyword>
<dbReference type="STRING" id="2017.SAMN05444320_106299"/>
<dbReference type="GO" id="GO:0005524">
    <property type="term" value="F:ATP binding"/>
    <property type="evidence" value="ECO:0007669"/>
    <property type="project" value="UniProtKB-UniRule"/>
</dbReference>
<dbReference type="InterPro" id="IPR043129">
    <property type="entry name" value="ATPase_NBD"/>
</dbReference>
<name>A0A1M5GWT2_STRHI</name>
<dbReference type="GO" id="GO:0016301">
    <property type="term" value="F:kinase activity"/>
    <property type="evidence" value="ECO:0007669"/>
    <property type="project" value="UniProtKB-KW"/>
</dbReference>
<comment type="catalytic activity">
    <reaction evidence="1">
        <text>1,6-anhydro-N-acetyl-beta-muramate + ATP + H2O = N-acetyl-D-muramate 6-phosphate + ADP + H(+)</text>
        <dbReference type="Rhea" id="RHEA:24952"/>
        <dbReference type="ChEBI" id="CHEBI:15377"/>
        <dbReference type="ChEBI" id="CHEBI:15378"/>
        <dbReference type="ChEBI" id="CHEBI:30616"/>
        <dbReference type="ChEBI" id="CHEBI:58690"/>
        <dbReference type="ChEBI" id="CHEBI:58722"/>
        <dbReference type="ChEBI" id="CHEBI:456216"/>
        <dbReference type="EC" id="2.7.1.170"/>
    </reaction>
</comment>
<evidence type="ECO:0000256" key="2">
    <source>
        <dbReference type="SAM" id="MobiDB-lite"/>
    </source>
</evidence>
<comment type="similarity">
    <text evidence="1">Belongs to the anhydro-N-acetylmuramic acid kinase family.</text>
</comment>
<organism evidence="3 4">
    <name type="scientific">Streptoalloteichus hindustanus</name>
    <dbReference type="NCBI Taxonomy" id="2017"/>
    <lineage>
        <taxon>Bacteria</taxon>
        <taxon>Bacillati</taxon>
        <taxon>Actinomycetota</taxon>
        <taxon>Actinomycetes</taxon>
        <taxon>Pseudonocardiales</taxon>
        <taxon>Pseudonocardiaceae</taxon>
        <taxon>Streptoalloteichus</taxon>
    </lineage>
</organism>
<dbReference type="PANTHER" id="PTHR30605:SF0">
    <property type="entry name" value="ANHYDRO-N-ACETYLMURAMIC ACID KINASE"/>
    <property type="match status" value="1"/>
</dbReference>
<dbReference type="UniPathway" id="UPA00544"/>
<gene>
    <name evidence="1" type="primary">anmK</name>
    <name evidence="3" type="ORF">SAMN05444320_106299</name>
</gene>
<dbReference type="Proteomes" id="UP000184501">
    <property type="component" value="Unassembled WGS sequence"/>
</dbReference>
<dbReference type="AlphaFoldDB" id="A0A1M5GWT2"/>
<comment type="function">
    <text evidence="1">Catalyzes the specific phosphorylation of 1,6-anhydro-N-acetylmuramic acid (anhMurNAc) with the simultaneous cleavage of the 1,6-anhydro ring, generating MurNAc-6-P. Is required for the utilization of anhMurNAc either imported from the medium or derived from its own cell wall murein, and thus plays a role in cell wall recycling.</text>
</comment>
<comment type="pathway">
    <text evidence="1">Cell wall biogenesis; peptidoglycan recycling.</text>
</comment>
<dbReference type="NCBIfam" id="NF007146">
    <property type="entry name" value="PRK09585.2-6"/>
    <property type="match status" value="1"/>
</dbReference>
<dbReference type="GO" id="GO:0006040">
    <property type="term" value="P:amino sugar metabolic process"/>
    <property type="evidence" value="ECO:0007669"/>
    <property type="project" value="InterPro"/>
</dbReference>
<keyword evidence="4" id="KW-1185">Reference proteome</keyword>
<dbReference type="Gene3D" id="3.30.420.40">
    <property type="match status" value="2"/>
</dbReference>
<comment type="pathway">
    <text evidence="1">Amino-sugar metabolism; 1,6-anhydro-N-acetylmuramate degradation.</text>
</comment>
<dbReference type="UniPathway" id="UPA00343"/>
<dbReference type="HAMAP" id="MF_01270">
    <property type="entry name" value="AnhMurNAc_kinase"/>
    <property type="match status" value="1"/>
</dbReference>
<dbReference type="PANTHER" id="PTHR30605">
    <property type="entry name" value="ANHYDRO-N-ACETYLMURAMIC ACID KINASE"/>
    <property type="match status" value="1"/>
</dbReference>
<dbReference type="RefSeq" id="WP_073485525.1">
    <property type="nucleotide sequence ID" value="NZ_FQVN01000006.1"/>
</dbReference>
<keyword evidence="1" id="KW-0808">Transferase</keyword>
<dbReference type="GO" id="GO:0097175">
    <property type="term" value="P:1,6-anhydro-N-acetyl-beta-muramic acid catabolic process"/>
    <property type="evidence" value="ECO:0007669"/>
    <property type="project" value="UniProtKB-UniRule"/>
</dbReference>
<feature type="compositionally biased region" description="Low complexity" evidence="2">
    <location>
        <begin position="378"/>
        <end position="404"/>
    </location>
</feature>
<dbReference type="GO" id="GO:0016773">
    <property type="term" value="F:phosphotransferase activity, alcohol group as acceptor"/>
    <property type="evidence" value="ECO:0007669"/>
    <property type="project" value="UniProtKB-UniRule"/>
</dbReference>
<keyword evidence="1" id="KW-0547">Nucleotide-binding</keyword>
<evidence type="ECO:0000313" key="4">
    <source>
        <dbReference type="Proteomes" id="UP000184501"/>
    </source>
</evidence>
<dbReference type="SUPFAM" id="SSF53067">
    <property type="entry name" value="Actin-like ATPase domain"/>
    <property type="match status" value="1"/>
</dbReference>
<protein>
    <recommendedName>
        <fullName evidence="1">Anhydro-N-acetylmuramic acid kinase</fullName>
        <ecNumber evidence="1">2.7.1.170</ecNumber>
    </recommendedName>
    <alternativeName>
        <fullName evidence="1">AnhMurNAc kinase</fullName>
    </alternativeName>
</protein>
<evidence type="ECO:0000313" key="3">
    <source>
        <dbReference type="EMBL" id="SHG08170.1"/>
    </source>
</evidence>
<keyword evidence="1" id="KW-0119">Carbohydrate metabolism</keyword>
<dbReference type="OrthoDB" id="9763949at2"/>
<evidence type="ECO:0000256" key="1">
    <source>
        <dbReference type="HAMAP-Rule" id="MF_01270"/>
    </source>
</evidence>